<evidence type="ECO:0000313" key="2">
    <source>
        <dbReference type="Proteomes" id="UP001519460"/>
    </source>
</evidence>
<protein>
    <submittedName>
        <fullName evidence="1">Uncharacterized protein</fullName>
    </submittedName>
</protein>
<proteinExistence type="predicted"/>
<comment type="caution">
    <text evidence="1">The sequence shown here is derived from an EMBL/GenBank/DDBJ whole genome shotgun (WGS) entry which is preliminary data.</text>
</comment>
<gene>
    <name evidence="1" type="ORF">BaRGS_00012652</name>
</gene>
<dbReference type="Proteomes" id="UP001519460">
    <property type="component" value="Unassembled WGS sequence"/>
</dbReference>
<keyword evidence="2" id="KW-1185">Reference proteome</keyword>
<evidence type="ECO:0000313" key="1">
    <source>
        <dbReference type="EMBL" id="KAK7495951.1"/>
    </source>
</evidence>
<reference evidence="1 2" key="1">
    <citation type="journal article" date="2023" name="Sci. Data">
        <title>Genome assembly of the Korean intertidal mud-creeper Batillaria attramentaria.</title>
        <authorList>
            <person name="Patra A.K."/>
            <person name="Ho P.T."/>
            <person name="Jun S."/>
            <person name="Lee S.J."/>
            <person name="Kim Y."/>
            <person name="Won Y.J."/>
        </authorList>
    </citation>
    <scope>NUCLEOTIDE SEQUENCE [LARGE SCALE GENOMIC DNA]</scope>
    <source>
        <strain evidence="1">Wonlab-2016</strain>
    </source>
</reference>
<dbReference type="AlphaFoldDB" id="A0ABD0L9I5"/>
<sequence length="87" mass="10069">MLLSSLSALPDNDVLTHMYHLKISINDIRAADENIVHLLKETPFILVSGQRYRARDFYRQQEPVFEAMLPRIVFHLNHSAHEIGKVS</sequence>
<name>A0ABD0L9I5_9CAEN</name>
<organism evidence="1 2">
    <name type="scientific">Batillaria attramentaria</name>
    <dbReference type="NCBI Taxonomy" id="370345"/>
    <lineage>
        <taxon>Eukaryota</taxon>
        <taxon>Metazoa</taxon>
        <taxon>Spiralia</taxon>
        <taxon>Lophotrochozoa</taxon>
        <taxon>Mollusca</taxon>
        <taxon>Gastropoda</taxon>
        <taxon>Caenogastropoda</taxon>
        <taxon>Sorbeoconcha</taxon>
        <taxon>Cerithioidea</taxon>
        <taxon>Batillariidae</taxon>
        <taxon>Batillaria</taxon>
    </lineage>
</organism>
<dbReference type="EMBL" id="JACVVK020000070">
    <property type="protein sequence ID" value="KAK7495951.1"/>
    <property type="molecule type" value="Genomic_DNA"/>
</dbReference>
<accession>A0ABD0L9I5</accession>